<sequence>MDISQKQETTIPEVCHFDFMVITVSA</sequence>
<dbReference type="AlphaFoldDB" id="A0A0A9BGE6"/>
<protein>
    <submittedName>
        <fullName evidence="1">Uncharacterized protein</fullName>
    </submittedName>
</protein>
<reference evidence="1" key="2">
    <citation type="journal article" date="2015" name="Data Brief">
        <title>Shoot transcriptome of the giant reed, Arundo donax.</title>
        <authorList>
            <person name="Barrero R.A."/>
            <person name="Guerrero F.D."/>
            <person name="Moolhuijzen P."/>
            <person name="Goolsby J.A."/>
            <person name="Tidwell J."/>
            <person name="Bellgard S.E."/>
            <person name="Bellgard M.I."/>
        </authorList>
    </citation>
    <scope>NUCLEOTIDE SEQUENCE</scope>
    <source>
        <tissue evidence="1">Shoot tissue taken approximately 20 cm above the soil surface</tissue>
    </source>
</reference>
<reference evidence="1" key="1">
    <citation type="submission" date="2014-09" db="EMBL/GenBank/DDBJ databases">
        <authorList>
            <person name="Magalhaes I.L.F."/>
            <person name="Oliveira U."/>
            <person name="Santos F.R."/>
            <person name="Vidigal T.H.D.A."/>
            <person name="Brescovit A.D."/>
            <person name="Santos A.J."/>
        </authorList>
    </citation>
    <scope>NUCLEOTIDE SEQUENCE</scope>
    <source>
        <tissue evidence="1">Shoot tissue taken approximately 20 cm above the soil surface</tissue>
    </source>
</reference>
<evidence type="ECO:0000313" key="1">
    <source>
        <dbReference type="EMBL" id="JAD63029.1"/>
    </source>
</evidence>
<name>A0A0A9BGE6_ARUDO</name>
<accession>A0A0A9BGE6</accession>
<dbReference type="EMBL" id="GBRH01234866">
    <property type="protein sequence ID" value="JAD63029.1"/>
    <property type="molecule type" value="Transcribed_RNA"/>
</dbReference>
<proteinExistence type="predicted"/>
<organism evidence="1">
    <name type="scientific">Arundo donax</name>
    <name type="common">Giant reed</name>
    <name type="synonym">Donax arundinaceus</name>
    <dbReference type="NCBI Taxonomy" id="35708"/>
    <lineage>
        <taxon>Eukaryota</taxon>
        <taxon>Viridiplantae</taxon>
        <taxon>Streptophyta</taxon>
        <taxon>Embryophyta</taxon>
        <taxon>Tracheophyta</taxon>
        <taxon>Spermatophyta</taxon>
        <taxon>Magnoliopsida</taxon>
        <taxon>Liliopsida</taxon>
        <taxon>Poales</taxon>
        <taxon>Poaceae</taxon>
        <taxon>PACMAD clade</taxon>
        <taxon>Arundinoideae</taxon>
        <taxon>Arundineae</taxon>
        <taxon>Arundo</taxon>
    </lineage>
</organism>